<evidence type="ECO:0000313" key="2">
    <source>
        <dbReference type="Proteomes" id="UP000034565"/>
    </source>
</evidence>
<name>A0A0G1VIV4_9BACT</name>
<proteinExistence type="predicted"/>
<reference evidence="1 2" key="1">
    <citation type="journal article" date="2015" name="Nature">
        <title>rRNA introns, odd ribosomes, and small enigmatic genomes across a large radiation of phyla.</title>
        <authorList>
            <person name="Brown C.T."/>
            <person name="Hug L.A."/>
            <person name="Thomas B.C."/>
            <person name="Sharon I."/>
            <person name="Castelle C.J."/>
            <person name="Singh A."/>
            <person name="Wilkins M.J."/>
            <person name="Williams K.H."/>
            <person name="Banfield J.F."/>
        </authorList>
    </citation>
    <scope>NUCLEOTIDE SEQUENCE [LARGE SCALE GENOMIC DNA]</scope>
</reference>
<sequence length="38" mass="3849">RHPGGIRVEGFLPVVEAAVEEALVAAPPAAAARQEVGN</sequence>
<dbReference type="AlphaFoldDB" id="A0A0G1VIV4"/>
<dbReference type="EMBL" id="LCOA01000006">
    <property type="protein sequence ID" value="KKU70000.1"/>
    <property type="molecule type" value="Genomic_DNA"/>
</dbReference>
<dbReference type="Proteomes" id="UP000034565">
    <property type="component" value="Unassembled WGS sequence"/>
</dbReference>
<protein>
    <submittedName>
        <fullName evidence="1">Uncharacterized protein</fullName>
    </submittedName>
</protein>
<evidence type="ECO:0000313" key="1">
    <source>
        <dbReference type="EMBL" id="KKU70000.1"/>
    </source>
</evidence>
<comment type="caution">
    <text evidence="1">The sequence shown here is derived from an EMBL/GenBank/DDBJ whole genome shotgun (WGS) entry which is preliminary data.</text>
</comment>
<organism evidence="1 2">
    <name type="scientific">Candidatus Amesbacteria bacterium GW2011_GWA1_47_20</name>
    <dbReference type="NCBI Taxonomy" id="1618354"/>
    <lineage>
        <taxon>Bacteria</taxon>
        <taxon>Candidatus Amesiibacteriota</taxon>
    </lineage>
</organism>
<accession>A0A0G1VIV4</accession>
<feature type="non-terminal residue" evidence="1">
    <location>
        <position position="1"/>
    </location>
</feature>
<gene>
    <name evidence="1" type="ORF">UX92_C0006G0047</name>
</gene>